<dbReference type="Proteomes" id="UP000078387">
    <property type="component" value="Unassembled WGS sequence"/>
</dbReference>
<dbReference type="EMBL" id="BDEQ01000001">
    <property type="protein sequence ID" value="GAT98582.1"/>
    <property type="molecule type" value="Genomic_DNA"/>
</dbReference>
<gene>
    <name evidence="6" type="ORF">CL6EHI_146570</name>
</gene>
<dbReference type="OMA" id="WAPFVKT"/>
<dbReference type="VEuPathDB" id="AmoebaDB:EHI_146570"/>
<dbReference type="InterPro" id="IPR001266">
    <property type="entry name" value="Ribosomal_eS19"/>
</dbReference>
<dbReference type="Pfam" id="PF01090">
    <property type="entry name" value="Ribosomal_S19e"/>
    <property type="match status" value="1"/>
</dbReference>
<sequence length="155" mass="17718">MHHFSNIKDVVAIDFIKAYAEHLKKSGKLEIPEWVDTVKTGMCKELAPLNPDWIYIRAAAIARKVYLNNGIGVMALRRAYGDQYNKHYNPSHRTLGSGKVNRYILQQLEKMGLVAKAQSGRTLTKEGRKDMDKIAFQVYKEHEAKVTPMILMPMN</sequence>
<evidence type="ECO:0000256" key="4">
    <source>
        <dbReference type="ARBA" id="ARBA00035143"/>
    </source>
</evidence>
<dbReference type="SMART" id="SM01413">
    <property type="entry name" value="Ribosomal_S19e"/>
    <property type="match status" value="1"/>
</dbReference>
<reference evidence="6 7" key="1">
    <citation type="submission" date="2016-05" db="EMBL/GenBank/DDBJ databases">
        <title>First whole genome sequencing of Entamoeba histolytica HM1:IMSS-clone-6.</title>
        <authorList>
            <person name="Mukherjee Avik.K."/>
            <person name="Izumyama S."/>
            <person name="Nakada-Tsukui K."/>
            <person name="Nozaki T."/>
        </authorList>
    </citation>
    <scope>NUCLEOTIDE SEQUENCE [LARGE SCALE GENOMIC DNA]</scope>
    <source>
        <strain evidence="6 7">HM1:IMSS clone 6</strain>
    </source>
</reference>
<dbReference type="GO" id="GO:0022627">
    <property type="term" value="C:cytosolic small ribosomal subunit"/>
    <property type="evidence" value="ECO:0007669"/>
    <property type="project" value="TreeGrafter"/>
</dbReference>
<dbReference type="VEuPathDB" id="AmoebaDB:EHI8A_076740"/>
<dbReference type="PANTHER" id="PTHR11710:SF0">
    <property type="entry name" value="40S RIBOSOMAL PROTEIN S19"/>
    <property type="match status" value="1"/>
</dbReference>
<dbReference type="GO" id="GO:0003735">
    <property type="term" value="F:structural constituent of ribosome"/>
    <property type="evidence" value="ECO:0007669"/>
    <property type="project" value="InterPro"/>
</dbReference>
<dbReference type="InterPro" id="IPR018277">
    <property type="entry name" value="Ribosomal_eS19_CS"/>
</dbReference>
<protein>
    <recommendedName>
        <fullName evidence="4">Small ribosomal subunit protein eS19</fullName>
    </recommendedName>
    <alternativeName>
        <fullName evidence="5">40S ribosomal protein S19</fullName>
    </alternativeName>
</protein>
<evidence type="ECO:0000256" key="5">
    <source>
        <dbReference type="ARBA" id="ARBA00035466"/>
    </source>
</evidence>
<organism evidence="6 7">
    <name type="scientific">Entamoeba histolytica</name>
    <dbReference type="NCBI Taxonomy" id="5759"/>
    <lineage>
        <taxon>Eukaryota</taxon>
        <taxon>Amoebozoa</taxon>
        <taxon>Evosea</taxon>
        <taxon>Archamoebae</taxon>
        <taxon>Mastigamoebida</taxon>
        <taxon>Entamoebidae</taxon>
        <taxon>Entamoeba</taxon>
    </lineage>
</organism>
<dbReference type="GO" id="GO:0003723">
    <property type="term" value="F:RNA binding"/>
    <property type="evidence" value="ECO:0007669"/>
    <property type="project" value="TreeGrafter"/>
</dbReference>
<evidence type="ECO:0000313" key="7">
    <source>
        <dbReference type="Proteomes" id="UP000078387"/>
    </source>
</evidence>
<keyword evidence="3" id="KW-0687">Ribonucleoprotein</keyword>
<comment type="caution">
    <text evidence="6">The sequence shown here is derived from an EMBL/GenBank/DDBJ whole genome shotgun (WGS) entry which is preliminary data.</text>
</comment>
<dbReference type="GO" id="GO:0000028">
    <property type="term" value="P:ribosomal small subunit assembly"/>
    <property type="evidence" value="ECO:0007669"/>
    <property type="project" value="TreeGrafter"/>
</dbReference>
<proteinExistence type="inferred from homology"/>
<dbReference type="InterPro" id="IPR036390">
    <property type="entry name" value="WH_DNA-bd_sf"/>
</dbReference>
<dbReference type="PANTHER" id="PTHR11710">
    <property type="entry name" value="40S RIBOSOMAL PROTEIN S19"/>
    <property type="match status" value="1"/>
</dbReference>
<keyword evidence="2 6" id="KW-0689">Ribosomal protein</keyword>
<dbReference type="GO" id="GO:0006412">
    <property type="term" value="P:translation"/>
    <property type="evidence" value="ECO:0007669"/>
    <property type="project" value="InterPro"/>
</dbReference>
<evidence type="ECO:0000256" key="2">
    <source>
        <dbReference type="ARBA" id="ARBA00022980"/>
    </source>
</evidence>
<evidence type="ECO:0000256" key="1">
    <source>
        <dbReference type="ARBA" id="ARBA00010014"/>
    </source>
</evidence>
<dbReference type="Gene3D" id="1.10.10.10">
    <property type="entry name" value="Winged helix-like DNA-binding domain superfamily/Winged helix DNA-binding domain"/>
    <property type="match status" value="1"/>
</dbReference>
<dbReference type="SUPFAM" id="SSF46785">
    <property type="entry name" value="Winged helix' DNA-binding domain"/>
    <property type="match status" value="1"/>
</dbReference>
<evidence type="ECO:0000256" key="3">
    <source>
        <dbReference type="ARBA" id="ARBA00023274"/>
    </source>
</evidence>
<evidence type="ECO:0000313" key="6">
    <source>
        <dbReference type="EMBL" id="GAT98582.1"/>
    </source>
</evidence>
<dbReference type="FunFam" id="1.10.10.10:FF:000449">
    <property type="entry name" value="30S ribosomal protein S19e"/>
    <property type="match status" value="1"/>
</dbReference>
<dbReference type="AlphaFoldDB" id="A0A5K1U107"/>
<name>A0A5K1U107_ENTHI</name>
<dbReference type="VEuPathDB" id="AmoebaDB:KM1_308430"/>
<dbReference type="VEuPathDB" id="AmoebaDB:EHI7A_065350"/>
<dbReference type="VEuPathDB" id="AmoebaDB:EHI5A_071200"/>
<dbReference type="InterPro" id="IPR036388">
    <property type="entry name" value="WH-like_DNA-bd_sf"/>
</dbReference>
<accession>A0A5K1U107</accession>
<comment type="similarity">
    <text evidence="1">Belongs to the eukaryotic ribosomal protein eS19 family.</text>
</comment>
<dbReference type="PROSITE" id="PS00628">
    <property type="entry name" value="RIBOSOMAL_S19E"/>
    <property type="match status" value="1"/>
</dbReference>